<reference evidence="2 3" key="1">
    <citation type="submission" date="2020-02" db="EMBL/GenBank/DDBJ databases">
        <title>Rhodobacter algicola sp. nov., isolated from microalga culture.</title>
        <authorList>
            <person name="Park C.-Y."/>
        </authorList>
    </citation>
    <scope>NUCLEOTIDE SEQUENCE [LARGE SCALE GENOMIC DNA]</scope>
    <source>
        <strain evidence="2 3">ETT8</strain>
    </source>
</reference>
<dbReference type="RefSeq" id="WP_164609780.1">
    <property type="nucleotide sequence ID" value="NZ_JAAIKE010000001.1"/>
</dbReference>
<protein>
    <submittedName>
        <fullName evidence="2">DUF2065 domain-containing protein</fullName>
    </submittedName>
</protein>
<accession>A0A6B3RK79</accession>
<keyword evidence="1" id="KW-1133">Transmembrane helix</keyword>
<keyword evidence="1" id="KW-0812">Transmembrane</keyword>
<dbReference type="Proteomes" id="UP000481421">
    <property type="component" value="Unassembled WGS sequence"/>
</dbReference>
<dbReference type="InterPro" id="IPR019201">
    <property type="entry name" value="DUF2065"/>
</dbReference>
<proteinExistence type="predicted"/>
<sequence>MIWVILAFGLVAIAEGLVLALAPSRVEQVLAMMARLPVETRRLIGLVSVAVGATLVALVRWVGF</sequence>
<dbReference type="Pfam" id="PF09838">
    <property type="entry name" value="DUF2065"/>
    <property type="match status" value="1"/>
</dbReference>
<evidence type="ECO:0000256" key="1">
    <source>
        <dbReference type="SAM" id="Phobius"/>
    </source>
</evidence>
<feature type="transmembrane region" description="Helical" evidence="1">
    <location>
        <begin position="44"/>
        <end position="63"/>
    </location>
</feature>
<gene>
    <name evidence="2" type="ORF">G3572_06370</name>
</gene>
<name>A0A6B3RK79_9RHOB</name>
<evidence type="ECO:0000313" key="2">
    <source>
        <dbReference type="EMBL" id="NEX45821.1"/>
    </source>
</evidence>
<dbReference type="AlphaFoldDB" id="A0A6B3RK79"/>
<keyword evidence="1" id="KW-0472">Membrane</keyword>
<comment type="caution">
    <text evidence="2">The sequence shown here is derived from an EMBL/GenBank/DDBJ whole genome shotgun (WGS) entry which is preliminary data.</text>
</comment>
<evidence type="ECO:0000313" key="3">
    <source>
        <dbReference type="Proteomes" id="UP000481421"/>
    </source>
</evidence>
<organism evidence="2 3">
    <name type="scientific">Pseudotabrizicola algicola</name>
    <dbReference type="NCBI Taxonomy" id="2709381"/>
    <lineage>
        <taxon>Bacteria</taxon>
        <taxon>Pseudomonadati</taxon>
        <taxon>Pseudomonadota</taxon>
        <taxon>Alphaproteobacteria</taxon>
        <taxon>Rhodobacterales</taxon>
        <taxon>Paracoccaceae</taxon>
        <taxon>Pseudotabrizicola</taxon>
    </lineage>
</organism>
<dbReference type="EMBL" id="JAAIKE010000001">
    <property type="protein sequence ID" value="NEX45821.1"/>
    <property type="molecule type" value="Genomic_DNA"/>
</dbReference>
<keyword evidence="3" id="KW-1185">Reference proteome</keyword>